<comment type="similarity">
    <text evidence="1 2">Belongs to the anti-sigma-factor antagonist family.</text>
</comment>
<dbReference type="InterPro" id="IPR002645">
    <property type="entry name" value="STAS_dom"/>
</dbReference>
<reference evidence="4 5" key="1">
    <citation type="journal article" date="2011" name="Front. Microbiol.">
        <title>Genomic signatures of strain selection and enhancement in Bacillus atrophaeus var. globigii, a historical biowarfare simulant.</title>
        <authorList>
            <person name="Gibbons H.S."/>
            <person name="Broomall S.M."/>
            <person name="McNew L.A."/>
            <person name="Daligault H."/>
            <person name="Chapman C."/>
            <person name="Bruce D."/>
            <person name="Karavis M."/>
            <person name="Krepps M."/>
            <person name="McGregor P.A."/>
            <person name="Hong C."/>
            <person name="Park K.H."/>
            <person name="Akmal A."/>
            <person name="Feldman A."/>
            <person name="Lin J.S."/>
            <person name="Chang W.E."/>
            <person name="Higgs B.W."/>
            <person name="Demirev P."/>
            <person name="Lindquist J."/>
            <person name="Liem A."/>
            <person name="Fochler E."/>
            <person name="Read T.D."/>
            <person name="Tapia R."/>
            <person name="Johnson S."/>
            <person name="Bishop-Lilly K.A."/>
            <person name="Detter C."/>
            <person name="Han C."/>
            <person name="Sozhamannan S."/>
            <person name="Rosenzweig C.N."/>
            <person name="Skowronski E.W."/>
        </authorList>
    </citation>
    <scope>NUCLEOTIDE SEQUENCE [LARGE SCALE GENOMIC DNA]</scope>
    <source>
        <strain evidence="4 5">AK5</strain>
    </source>
</reference>
<dbReference type="InterPro" id="IPR003658">
    <property type="entry name" value="Anti-sigma_ant"/>
</dbReference>
<gene>
    <name evidence="4" type="ORF">CWE06_00735</name>
</gene>
<sequence>MSLTTEYANEGKQFIIHVSGRFDFSRVQEFRKSYDGMKESVRQVVIDFRKTEYIDSSGLGMLLNMRKSLGVDGRSYYLINCTASVRKVLDISRFDKLFVID</sequence>
<name>A0A432VXJ3_9GAMM</name>
<evidence type="ECO:0000256" key="1">
    <source>
        <dbReference type="ARBA" id="ARBA00009013"/>
    </source>
</evidence>
<comment type="caution">
    <text evidence="4">The sequence shown here is derived from an EMBL/GenBank/DDBJ whole genome shotgun (WGS) entry which is preliminary data.</text>
</comment>
<dbReference type="Proteomes" id="UP000288212">
    <property type="component" value="Unassembled WGS sequence"/>
</dbReference>
<protein>
    <recommendedName>
        <fullName evidence="2">Anti-sigma factor antagonist</fullName>
    </recommendedName>
</protein>
<evidence type="ECO:0000256" key="2">
    <source>
        <dbReference type="RuleBase" id="RU003749"/>
    </source>
</evidence>
<organism evidence="4 5">
    <name type="scientific">Aliidiomarina haloalkalitolerans</name>
    <dbReference type="NCBI Taxonomy" id="859059"/>
    <lineage>
        <taxon>Bacteria</taxon>
        <taxon>Pseudomonadati</taxon>
        <taxon>Pseudomonadota</taxon>
        <taxon>Gammaproteobacteria</taxon>
        <taxon>Alteromonadales</taxon>
        <taxon>Idiomarinaceae</taxon>
        <taxon>Aliidiomarina</taxon>
    </lineage>
</organism>
<dbReference type="OrthoDB" id="278639at2"/>
<dbReference type="Gene3D" id="3.30.750.24">
    <property type="entry name" value="STAS domain"/>
    <property type="match status" value="1"/>
</dbReference>
<accession>A0A432VXJ3</accession>
<evidence type="ECO:0000313" key="4">
    <source>
        <dbReference type="EMBL" id="RUO21423.1"/>
    </source>
</evidence>
<dbReference type="RefSeq" id="WP_126790400.1">
    <property type="nucleotide sequence ID" value="NZ_PIPI01000001.1"/>
</dbReference>
<dbReference type="PANTHER" id="PTHR33495">
    <property type="entry name" value="ANTI-SIGMA FACTOR ANTAGONIST TM_1081-RELATED-RELATED"/>
    <property type="match status" value="1"/>
</dbReference>
<dbReference type="EMBL" id="PIPI01000001">
    <property type="protein sequence ID" value="RUO21423.1"/>
    <property type="molecule type" value="Genomic_DNA"/>
</dbReference>
<dbReference type="GO" id="GO:0043856">
    <property type="term" value="F:anti-sigma factor antagonist activity"/>
    <property type="evidence" value="ECO:0007669"/>
    <property type="project" value="InterPro"/>
</dbReference>
<evidence type="ECO:0000313" key="5">
    <source>
        <dbReference type="Proteomes" id="UP000288212"/>
    </source>
</evidence>
<dbReference type="CDD" id="cd07043">
    <property type="entry name" value="STAS_anti-anti-sigma_factors"/>
    <property type="match status" value="1"/>
</dbReference>
<feature type="domain" description="STAS" evidence="3">
    <location>
        <begin position="15"/>
        <end position="101"/>
    </location>
</feature>
<dbReference type="PROSITE" id="PS50801">
    <property type="entry name" value="STAS"/>
    <property type="match status" value="1"/>
</dbReference>
<dbReference type="SUPFAM" id="SSF52091">
    <property type="entry name" value="SpoIIaa-like"/>
    <property type="match status" value="1"/>
</dbReference>
<dbReference type="AlphaFoldDB" id="A0A432VXJ3"/>
<dbReference type="InterPro" id="IPR036513">
    <property type="entry name" value="STAS_dom_sf"/>
</dbReference>
<dbReference type="NCBIfam" id="TIGR00377">
    <property type="entry name" value="ant_ant_sig"/>
    <property type="match status" value="1"/>
</dbReference>
<dbReference type="PANTHER" id="PTHR33495:SF15">
    <property type="entry name" value="STAS DOMAIN-CONTAINING PROTEIN"/>
    <property type="match status" value="1"/>
</dbReference>
<dbReference type="Pfam" id="PF01740">
    <property type="entry name" value="STAS"/>
    <property type="match status" value="1"/>
</dbReference>
<proteinExistence type="inferred from homology"/>
<keyword evidence="5" id="KW-1185">Reference proteome</keyword>
<evidence type="ECO:0000259" key="3">
    <source>
        <dbReference type="PROSITE" id="PS50801"/>
    </source>
</evidence>